<dbReference type="InterPro" id="IPR011009">
    <property type="entry name" value="Kinase-like_dom_sf"/>
</dbReference>
<dbReference type="SUPFAM" id="SSF56112">
    <property type="entry name" value="Protein kinase-like (PK-like)"/>
    <property type="match status" value="1"/>
</dbReference>
<dbReference type="EMBL" id="KF938901">
    <property type="protein sequence ID" value="AHL67507.1"/>
    <property type="molecule type" value="Genomic_DNA"/>
</dbReference>
<accession>W8QRA4</accession>
<dbReference type="RefSeq" id="YP_009021091.1">
    <property type="nucleotide sequence ID" value="NC_023848.1"/>
</dbReference>
<evidence type="ECO:0008006" key="3">
    <source>
        <dbReference type="Google" id="ProtNLM"/>
    </source>
</evidence>
<evidence type="ECO:0000313" key="1">
    <source>
        <dbReference type="EMBL" id="AHL67507.1"/>
    </source>
</evidence>
<evidence type="ECO:0000313" key="2">
    <source>
        <dbReference type="Proteomes" id="UP000110868"/>
    </source>
</evidence>
<keyword evidence="2" id="KW-1185">Reference proteome</keyword>
<dbReference type="Gene3D" id="1.10.510.10">
    <property type="entry name" value="Transferase(Phosphotransferase) domain 1"/>
    <property type="match status" value="1"/>
</dbReference>
<name>W8QRA4_9VIRU</name>
<dbReference type="GeneID" id="18938166"/>
<dbReference type="Proteomes" id="UP000110868">
    <property type="component" value="Segment"/>
</dbReference>
<gene>
    <name evidence="1" type="ORF">AMIV_005</name>
</gene>
<dbReference type="KEGG" id="vg:18938166"/>
<dbReference type="OrthoDB" id="5282at10239"/>
<sequence length="539" mass="62954">MNLQYYRTFNEDSSQSLVGLLKPTKKDPLFQLHEPLSVSNSTNYFFVEDEPTYPIYVFKIPKEVGYLAQHELKISRDLDELSRYLPHFNKIIALRRSVRCNLAVPKKNPTEFNPFQAPLNHTRDVLIAEYIPSKLTLLDYIKKKNFTACSDTLLHQTFLALFIAYQHTHFTHYDLHLENILIRKCSERTFFLYKFEYEGALIQRLIQTNGYFPVIFDYGFAYSKGLQTTSYSNSLFYTNKGYTPFVASETTDFKTLLIRLSHLRNCPDKFKKLANDFFLKSNLITFKLDRETGWIKSTVSNTGRIISRNLEKIFNGDHEFKKSVFYKHLDEIIDMFGILIKVPFSRSTRPKDLETSLEKLVKEWSKIDSWFTKTDDKLNILKTMLEIIDELLSNLGASDPDPKTSLLRAFKLRMFGVFDEFGQFVNIESLNYADLLSSVLVLSEYVESVAYSEMKRHEKLFRVPFDSWSILGGFEEAVNYSVGNYRFQYADSVVFFDCVEKQTSSFELKDQEVIESLNSLSELKSQTEFLSNLKFEELC</sequence>
<protein>
    <recommendedName>
        <fullName evidence="3">Protein kinase domain-containing protein</fullName>
    </recommendedName>
</protein>
<proteinExistence type="predicted"/>
<organism evidence="1 2">
    <name type="scientific">Chloriridovirus anopheles1</name>
    <dbReference type="NCBI Taxonomy" id="1465751"/>
    <lineage>
        <taxon>Viruses</taxon>
        <taxon>Varidnaviria</taxon>
        <taxon>Bamfordvirae</taxon>
        <taxon>Nucleocytoviricota</taxon>
        <taxon>Megaviricetes</taxon>
        <taxon>Pimascovirales</taxon>
        <taxon>Pimascovirales incertae sedis</taxon>
        <taxon>Iridoviridae</taxon>
        <taxon>Betairidovirinae</taxon>
        <taxon>Chloriridovirus</taxon>
    </lineage>
</organism>
<reference evidence="1 2" key="1">
    <citation type="submission" date="2013-12" db="EMBL/GenBank/DDBJ databases">
        <authorList>
            <person name="Tong Y."/>
            <person name="Zhang J."/>
            <person name="Huang Y."/>
            <person name="Li S."/>
            <person name="Pei G."/>
            <person name="Zhang Z."/>
            <person name="Mi Z."/>
            <person name="An X."/>
        </authorList>
    </citation>
    <scope>NUCLEOTIDE SEQUENCE [LARGE SCALE GENOMIC DNA]</scope>
    <source>
        <strain evidence="1">AMIV</strain>
    </source>
</reference>